<dbReference type="Pfam" id="PF00561">
    <property type="entry name" value="Abhydrolase_1"/>
    <property type="match status" value="1"/>
</dbReference>
<dbReference type="Gene3D" id="3.40.50.1820">
    <property type="entry name" value="alpha/beta hydrolase"/>
    <property type="match status" value="1"/>
</dbReference>
<dbReference type="RefSeq" id="WP_165270400.1">
    <property type="nucleotide sequence ID" value="NZ_JAALLS010000021.1"/>
</dbReference>
<dbReference type="EMBL" id="JAALLS010000021">
    <property type="protein sequence ID" value="NGP89540.1"/>
    <property type="molecule type" value="Genomic_DNA"/>
</dbReference>
<gene>
    <name evidence="2" type="ORF">G3569_14370</name>
</gene>
<dbReference type="Proteomes" id="UP000479132">
    <property type="component" value="Unassembled WGS sequence"/>
</dbReference>
<accession>A0A6M1TMA9</accession>
<dbReference type="PRINTS" id="PR00111">
    <property type="entry name" value="ABHYDROLASE"/>
</dbReference>
<keyword evidence="2" id="KW-0378">Hydrolase</keyword>
<protein>
    <submittedName>
        <fullName evidence="2">Alpha/beta fold hydrolase</fullName>
    </submittedName>
</protein>
<organism evidence="2 3">
    <name type="scientific">Fodinibius halophilus</name>
    <dbReference type="NCBI Taxonomy" id="1736908"/>
    <lineage>
        <taxon>Bacteria</taxon>
        <taxon>Pseudomonadati</taxon>
        <taxon>Balneolota</taxon>
        <taxon>Balneolia</taxon>
        <taxon>Balneolales</taxon>
        <taxon>Balneolaceae</taxon>
        <taxon>Fodinibius</taxon>
    </lineage>
</organism>
<name>A0A6M1TMA9_9BACT</name>
<dbReference type="PRINTS" id="PR00412">
    <property type="entry name" value="EPOXHYDRLASE"/>
</dbReference>
<evidence type="ECO:0000313" key="2">
    <source>
        <dbReference type="EMBL" id="NGP89540.1"/>
    </source>
</evidence>
<proteinExistence type="predicted"/>
<dbReference type="AlphaFoldDB" id="A0A6M1TMA9"/>
<dbReference type="SUPFAM" id="SSF53474">
    <property type="entry name" value="alpha/beta-Hydrolases"/>
    <property type="match status" value="1"/>
</dbReference>
<evidence type="ECO:0000313" key="3">
    <source>
        <dbReference type="Proteomes" id="UP000479132"/>
    </source>
</evidence>
<comment type="caution">
    <text evidence="2">The sequence shown here is derived from an EMBL/GenBank/DDBJ whole genome shotgun (WGS) entry which is preliminary data.</text>
</comment>
<dbReference type="InterPro" id="IPR000073">
    <property type="entry name" value="AB_hydrolase_1"/>
</dbReference>
<dbReference type="PANTHER" id="PTHR43798">
    <property type="entry name" value="MONOACYLGLYCEROL LIPASE"/>
    <property type="match status" value="1"/>
</dbReference>
<evidence type="ECO:0000259" key="1">
    <source>
        <dbReference type="Pfam" id="PF00561"/>
    </source>
</evidence>
<dbReference type="GO" id="GO:0016787">
    <property type="term" value="F:hydrolase activity"/>
    <property type="evidence" value="ECO:0007669"/>
    <property type="project" value="UniProtKB-KW"/>
</dbReference>
<feature type="domain" description="AB hydrolase-1" evidence="1">
    <location>
        <begin position="61"/>
        <end position="302"/>
    </location>
</feature>
<dbReference type="InterPro" id="IPR050266">
    <property type="entry name" value="AB_hydrolase_sf"/>
</dbReference>
<reference evidence="2 3" key="1">
    <citation type="submission" date="2020-02" db="EMBL/GenBank/DDBJ databases">
        <title>Aliifodinibius halophilus 2W32, complete genome.</title>
        <authorList>
            <person name="Li Y."/>
            <person name="Wu S."/>
        </authorList>
    </citation>
    <scope>NUCLEOTIDE SEQUENCE [LARGE SCALE GENOMIC DNA]</scope>
    <source>
        <strain evidence="2 3">2W32</strain>
    </source>
</reference>
<dbReference type="InterPro" id="IPR000639">
    <property type="entry name" value="Epox_hydrolase-like"/>
</dbReference>
<dbReference type="InterPro" id="IPR029058">
    <property type="entry name" value="AB_hydrolase_fold"/>
</dbReference>
<keyword evidence="3" id="KW-1185">Reference proteome</keyword>
<sequence>MDIRHRYIALICFLGIALLIPSSLLKGQTVQFSDLDYPYTVKYQQLSSDLRVAYSDIGEGPAVIMIHGLGSYIPAWKKNIEVLKESHRIIAVDLLGFGKSSKSADHYSIPFFAETVAELQDSLGIAKATWMGHSMGAQITLRAALEYPEKISSLVLLAPAGFERFTQQEGQILSSFVTPSSIKATPDSLIRQTFKTTFFDFPAEAEFMIEDRITIRQADHFDGYARAYASSVKAMLEDPVAEELSKVEQPTLIVFGKQDMLIPNRQLHPDLTTQKVARFGHEKIPKSKLKMIPEAGHFVHFEQAGTVNELILNFLNK</sequence>